<keyword evidence="9 10" id="KW-1208">Phospholipid metabolism</keyword>
<comment type="subcellular location">
    <subcellularLocation>
        <location evidence="10">Cell membrane</location>
        <topology evidence="10">Multi-pass membrane protein</topology>
    </subcellularLocation>
</comment>
<evidence type="ECO:0000256" key="7">
    <source>
        <dbReference type="ARBA" id="ARBA00023136"/>
    </source>
</evidence>
<comment type="pathway">
    <text evidence="10">Lipid metabolism; phospholipid metabolism.</text>
</comment>
<dbReference type="GO" id="GO:0008654">
    <property type="term" value="P:phospholipid biosynthetic process"/>
    <property type="evidence" value="ECO:0007669"/>
    <property type="project" value="UniProtKB-UniRule"/>
</dbReference>
<gene>
    <name evidence="10" type="primary">plsY</name>
    <name evidence="11" type="ORF">C8D97_102321</name>
</gene>
<reference evidence="11 12" key="1">
    <citation type="submission" date="2018-05" db="EMBL/GenBank/DDBJ databases">
        <title>Genomic Encyclopedia of Type Strains, Phase IV (KMG-IV): sequencing the most valuable type-strain genomes for metagenomic binning, comparative biology and taxonomic classification.</title>
        <authorList>
            <person name="Goeker M."/>
        </authorList>
    </citation>
    <scope>NUCLEOTIDE SEQUENCE [LARGE SCALE GENOMIC DNA]</scope>
    <source>
        <strain evidence="11 12">DSM 25350</strain>
    </source>
</reference>
<proteinExistence type="inferred from homology"/>
<dbReference type="SMART" id="SM01207">
    <property type="entry name" value="G3P_acyltransf"/>
    <property type="match status" value="1"/>
</dbReference>
<dbReference type="InterPro" id="IPR003811">
    <property type="entry name" value="G3P_acylTferase_PlsY"/>
</dbReference>
<dbReference type="RefSeq" id="WP_109762039.1">
    <property type="nucleotide sequence ID" value="NZ_QGGU01000002.1"/>
</dbReference>
<evidence type="ECO:0000256" key="5">
    <source>
        <dbReference type="ARBA" id="ARBA00022989"/>
    </source>
</evidence>
<dbReference type="PANTHER" id="PTHR30309">
    <property type="entry name" value="INNER MEMBRANE PROTEIN YGIH"/>
    <property type="match status" value="1"/>
</dbReference>
<dbReference type="OrthoDB" id="9777124at2"/>
<comment type="function">
    <text evidence="10">Catalyzes the transfer of an acyl group from acyl-phosphate (acyl-PO(4)) to glycerol-3-phosphate (G3P) to form lysophosphatidic acid (LPA). This enzyme utilizes acyl-phosphate as fatty acyl donor, but not acyl-CoA or acyl-ACP.</text>
</comment>
<comment type="caution">
    <text evidence="11">The sequence shown here is derived from an EMBL/GenBank/DDBJ whole genome shotgun (WGS) entry which is preliminary data.</text>
</comment>
<dbReference type="AlphaFoldDB" id="A0A316FZE0"/>
<dbReference type="GO" id="GO:0005886">
    <property type="term" value="C:plasma membrane"/>
    <property type="evidence" value="ECO:0007669"/>
    <property type="project" value="UniProtKB-SubCell"/>
</dbReference>
<comment type="catalytic activity">
    <reaction evidence="10">
        <text>an acyl phosphate + sn-glycerol 3-phosphate = a 1-acyl-sn-glycero-3-phosphate + phosphate</text>
        <dbReference type="Rhea" id="RHEA:34075"/>
        <dbReference type="ChEBI" id="CHEBI:43474"/>
        <dbReference type="ChEBI" id="CHEBI:57597"/>
        <dbReference type="ChEBI" id="CHEBI:57970"/>
        <dbReference type="ChEBI" id="CHEBI:59918"/>
        <dbReference type="EC" id="2.3.1.275"/>
    </reaction>
</comment>
<keyword evidence="2 10" id="KW-0444">Lipid biosynthesis</keyword>
<evidence type="ECO:0000256" key="8">
    <source>
        <dbReference type="ARBA" id="ARBA00023209"/>
    </source>
</evidence>
<dbReference type="Proteomes" id="UP000245790">
    <property type="component" value="Unassembled WGS sequence"/>
</dbReference>
<keyword evidence="11" id="KW-0012">Acyltransferase</keyword>
<organism evidence="11 12">
    <name type="scientific">Pleionea mediterranea</name>
    <dbReference type="NCBI Taxonomy" id="523701"/>
    <lineage>
        <taxon>Bacteria</taxon>
        <taxon>Pseudomonadati</taxon>
        <taxon>Pseudomonadota</taxon>
        <taxon>Gammaproteobacteria</taxon>
        <taxon>Oceanospirillales</taxon>
        <taxon>Pleioneaceae</taxon>
        <taxon>Pleionea</taxon>
    </lineage>
</organism>
<name>A0A316FZE0_9GAMM</name>
<keyword evidence="3 10" id="KW-0808">Transferase</keyword>
<evidence type="ECO:0000256" key="1">
    <source>
        <dbReference type="ARBA" id="ARBA00022475"/>
    </source>
</evidence>
<keyword evidence="12" id="KW-1185">Reference proteome</keyword>
<evidence type="ECO:0000256" key="9">
    <source>
        <dbReference type="ARBA" id="ARBA00023264"/>
    </source>
</evidence>
<feature type="transmembrane region" description="Helical" evidence="10">
    <location>
        <begin position="6"/>
        <end position="28"/>
    </location>
</feature>
<dbReference type="HAMAP" id="MF_01043">
    <property type="entry name" value="PlsY"/>
    <property type="match status" value="1"/>
</dbReference>
<dbReference type="NCBIfam" id="TIGR00023">
    <property type="entry name" value="glycerol-3-phosphate 1-O-acyltransferase PlsY"/>
    <property type="match status" value="1"/>
</dbReference>
<dbReference type="UniPathway" id="UPA00085"/>
<feature type="transmembrane region" description="Helical" evidence="10">
    <location>
        <begin position="157"/>
        <end position="175"/>
    </location>
</feature>
<comment type="similarity">
    <text evidence="10">Belongs to the PlsY family.</text>
</comment>
<feature type="transmembrane region" description="Helical" evidence="10">
    <location>
        <begin position="112"/>
        <end position="137"/>
    </location>
</feature>
<comment type="subunit">
    <text evidence="10">Probably interacts with PlsX.</text>
</comment>
<sequence length="198" mass="21365">MEGLGIYLIIGAYLLGSVSSAIIICRLAGLGDPRDAGSGNPGATNVLRLGGKFAAICTLIGDSLKGVVPVALAIELQQSSTIIGLVAIAAFLGHLFPIFFRFKGGKGVATFFGVLVVLNWQLGSYAIFCWLICAWGFRISSLSALITAITIPFYSWYFFPEQFIYLSVICLLLIIRHHQNIKNMASGHESTIGKRHNI</sequence>
<evidence type="ECO:0000313" key="11">
    <source>
        <dbReference type="EMBL" id="PWK53929.1"/>
    </source>
</evidence>
<accession>A0A316FZE0</accession>
<keyword evidence="5 10" id="KW-1133">Transmembrane helix</keyword>
<dbReference type="GO" id="GO:0043772">
    <property type="term" value="F:acyl-phosphate glycerol-3-phosphate acyltransferase activity"/>
    <property type="evidence" value="ECO:0007669"/>
    <property type="project" value="UniProtKB-UniRule"/>
</dbReference>
<keyword evidence="6 10" id="KW-0443">Lipid metabolism</keyword>
<dbReference type="EMBL" id="QGGU01000002">
    <property type="protein sequence ID" value="PWK53929.1"/>
    <property type="molecule type" value="Genomic_DNA"/>
</dbReference>
<keyword evidence="8 10" id="KW-0594">Phospholipid biosynthesis</keyword>
<evidence type="ECO:0000256" key="4">
    <source>
        <dbReference type="ARBA" id="ARBA00022692"/>
    </source>
</evidence>
<keyword evidence="4 10" id="KW-0812">Transmembrane</keyword>
<evidence type="ECO:0000313" key="12">
    <source>
        <dbReference type="Proteomes" id="UP000245790"/>
    </source>
</evidence>
<evidence type="ECO:0000256" key="2">
    <source>
        <dbReference type="ARBA" id="ARBA00022516"/>
    </source>
</evidence>
<keyword evidence="1 10" id="KW-1003">Cell membrane</keyword>
<protein>
    <recommendedName>
        <fullName evidence="10">Glycerol-3-phosphate acyltransferase</fullName>
    </recommendedName>
    <alternativeName>
        <fullName evidence="10">Acyl-PO4 G3P acyltransferase</fullName>
    </alternativeName>
    <alternativeName>
        <fullName evidence="10">Acyl-phosphate--glycerol-3-phosphate acyltransferase</fullName>
    </alternativeName>
    <alternativeName>
        <fullName evidence="10">G3P acyltransferase</fullName>
        <shortName evidence="10">GPAT</shortName>
        <ecNumber evidence="10">2.3.1.275</ecNumber>
    </alternativeName>
    <alternativeName>
        <fullName evidence="10">Lysophosphatidic acid synthase</fullName>
        <shortName evidence="10">LPA synthase</shortName>
    </alternativeName>
</protein>
<keyword evidence="7 10" id="KW-0472">Membrane</keyword>
<dbReference type="EC" id="2.3.1.275" evidence="10"/>
<dbReference type="Pfam" id="PF02660">
    <property type="entry name" value="G3P_acyltransf"/>
    <property type="match status" value="1"/>
</dbReference>
<dbReference type="PANTHER" id="PTHR30309:SF0">
    <property type="entry name" value="GLYCEROL-3-PHOSPHATE ACYLTRANSFERASE-RELATED"/>
    <property type="match status" value="1"/>
</dbReference>
<evidence type="ECO:0000256" key="3">
    <source>
        <dbReference type="ARBA" id="ARBA00022679"/>
    </source>
</evidence>
<feature type="transmembrane region" description="Helical" evidence="10">
    <location>
        <begin position="80"/>
        <end position="100"/>
    </location>
</feature>
<evidence type="ECO:0000256" key="6">
    <source>
        <dbReference type="ARBA" id="ARBA00023098"/>
    </source>
</evidence>
<evidence type="ECO:0000256" key="10">
    <source>
        <dbReference type="HAMAP-Rule" id="MF_01043"/>
    </source>
</evidence>